<organism evidence="1">
    <name type="scientific">Haemonchus placei</name>
    <name type="common">Barber's pole worm</name>
    <dbReference type="NCBI Taxonomy" id="6290"/>
    <lineage>
        <taxon>Eukaryota</taxon>
        <taxon>Metazoa</taxon>
        <taxon>Ecdysozoa</taxon>
        <taxon>Nematoda</taxon>
        <taxon>Chromadorea</taxon>
        <taxon>Rhabditida</taxon>
        <taxon>Rhabditina</taxon>
        <taxon>Rhabditomorpha</taxon>
        <taxon>Strongyloidea</taxon>
        <taxon>Trichostrongylidae</taxon>
        <taxon>Haemonchus</taxon>
    </lineage>
</organism>
<dbReference type="WBParaSite" id="HPLM_0000155901-mRNA-1">
    <property type="protein sequence ID" value="HPLM_0000155901-mRNA-1"/>
    <property type="gene ID" value="HPLM_0000155901"/>
</dbReference>
<accession>A0A0N4VW89</accession>
<name>A0A0N4VW89_HAEPC</name>
<evidence type="ECO:0000313" key="1">
    <source>
        <dbReference type="WBParaSite" id="HPLM_0000155901-mRNA-1"/>
    </source>
</evidence>
<dbReference type="AlphaFoldDB" id="A0A0N4VW89"/>
<reference evidence="1" key="1">
    <citation type="submission" date="2017-02" db="UniProtKB">
        <authorList>
            <consortium name="WormBaseParasite"/>
        </authorList>
    </citation>
    <scope>IDENTIFICATION</scope>
</reference>
<protein>
    <submittedName>
        <fullName evidence="1">Oxidoreductase</fullName>
    </submittedName>
</protein>
<sequence>LIWHQQVLSTAFVDVHAGIRPLFYSSITTQMCDAVEWSEITASDASQIVGRTVGLA</sequence>
<proteinExistence type="predicted"/>